<protein>
    <submittedName>
        <fullName evidence="2">Uncharacterized protein</fullName>
    </submittedName>
</protein>
<sequence length="67" mass="8300">MLCCTHWLICVKRFERKLGIYYDDFYIAALSLPELKYFFLLGRLCVIFLVWMYFLNFTVYICWHCPR</sequence>
<proteinExistence type="predicted"/>
<evidence type="ECO:0000256" key="1">
    <source>
        <dbReference type="SAM" id="Phobius"/>
    </source>
</evidence>
<dbReference type="EMBL" id="LRQB01000004">
    <property type="protein sequence ID" value="KXA22958.1"/>
    <property type="molecule type" value="Genomic_DNA"/>
</dbReference>
<dbReference type="AlphaFoldDB" id="A0A133P302"/>
<organism evidence="2 3">
    <name type="scientific">Gardnerella vaginalis</name>
    <dbReference type="NCBI Taxonomy" id="2702"/>
    <lineage>
        <taxon>Bacteria</taxon>
        <taxon>Bacillati</taxon>
        <taxon>Actinomycetota</taxon>
        <taxon>Actinomycetes</taxon>
        <taxon>Bifidobacteriales</taxon>
        <taxon>Bifidobacteriaceae</taxon>
        <taxon>Gardnerella</taxon>
    </lineage>
</organism>
<dbReference type="PATRIC" id="fig|2702.100.peg.41"/>
<evidence type="ECO:0000313" key="2">
    <source>
        <dbReference type="EMBL" id="KXA22958.1"/>
    </source>
</evidence>
<keyword evidence="1" id="KW-0472">Membrane</keyword>
<evidence type="ECO:0000313" key="3">
    <source>
        <dbReference type="Proteomes" id="UP000070687"/>
    </source>
</evidence>
<gene>
    <name evidence="2" type="ORF">HMPREF3208_00045</name>
</gene>
<dbReference type="Proteomes" id="UP000070687">
    <property type="component" value="Unassembled WGS sequence"/>
</dbReference>
<feature type="transmembrane region" description="Helical" evidence="1">
    <location>
        <begin position="40"/>
        <end position="63"/>
    </location>
</feature>
<keyword evidence="1" id="KW-1133">Transmembrane helix</keyword>
<reference evidence="2 3" key="1">
    <citation type="submission" date="2016-01" db="EMBL/GenBank/DDBJ databases">
        <authorList>
            <person name="Oliw E.H."/>
        </authorList>
    </citation>
    <scope>NUCLEOTIDE SEQUENCE [LARGE SCALE GENOMIC DNA]</scope>
    <source>
        <strain evidence="2 3">PSS_7772B</strain>
    </source>
</reference>
<accession>A0A133P302</accession>
<name>A0A133P302_GARVA</name>
<comment type="caution">
    <text evidence="2">The sequence shown here is derived from an EMBL/GenBank/DDBJ whole genome shotgun (WGS) entry which is preliminary data.</text>
</comment>
<keyword evidence="1" id="KW-0812">Transmembrane</keyword>